<dbReference type="OMA" id="DQMLIFS"/>
<protein>
    <submittedName>
        <fullName evidence="1">Uncharacterized protein</fullName>
    </submittedName>
</protein>
<dbReference type="Ensembl" id="ENSCABT00000017392.1">
    <property type="protein sequence ID" value="ENSCABP00000015848.1"/>
    <property type="gene ID" value="ENSCABG00000011828.1"/>
</dbReference>
<keyword evidence="2" id="KW-1185">Reference proteome</keyword>
<dbReference type="GeneTree" id="ENSGT00960000189024"/>
<reference evidence="1" key="1">
    <citation type="submission" date="2025-08" db="UniProtKB">
        <authorList>
            <consortium name="Ensembl"/>
        </authorList>
    </citation>
    <scope>IDENTIFICATION</scope>
</reference>
<name>A0A8C0H097_CHEAB</name>
<dbReference type="AlphaFoldDB" id="A0A8C0H097"/>
<evidence type="ECO:0000313" key="1">
    <source>
        <dbReference type="Ensembl" id="ENSCABP00000015848.1"/>
    </source>
</evidence>
<proteinExistence type="predicted"/>
<reference evidence="1" key="2">
    <citation type="submission" date="2025-09" db="UniProtKB">
        <authorList>
            <consortium name="Ensembl"/>
        </authorList>
    </citation>
    <scope>IDENTIFICATION</scope>
</reference>
<organism evidence="1 2">
    <name type="scientific">Chelonoidis abingdonii</name>
    <name type="common">Abingdon island giant tortoise</name>
    <name type="synonym">Testudo abingdonii</name>
    <dbReference type="NCBI Taxonomy" id="106734"/>
    <lineage>
        <taxon>Eukaryota</taxon>
        <taxon>Metazoa</taxon>
        <taxon>Chordata</taxon>
        <taxon>Craniata</taxon>
        <taxon>Vertebrata</taxon>
        <taxon>Euteleostomi</taxon>
        <taxon>Archelosauria</taxon>
        <taxon>Testudinata</taxon>
        <taxon>Testudines</taxon>
        <taxon>Cryptodira</taxon>
        <taxon>Durocryptodira</taxon>
        <taxon>Testudinoidea</taxon>
        <taxon>Testudinidae</taxon>
        <taxon>Chelonoidis</taxon>
    </lineage>
</organism>
<accession>A0A8C0H097</accession>
<sequence length="60" mass="6746">MGKRLLDQMLIFSSLSAFQCFHIMILGLNSADNITALYGLHFDEWSAPSQLKGLTQRTSK</sequence>
<dbReference type="Proteomes" id="UP000694404">
    <property type="component" value="Unplaced"/>
</dbReference>
<evidence type="ECO:0000313" key="2">
    <source>
        <dbReference type="Proteomes" id="UP000694404"/>
    </source>
</evidence>